<comment type="cofactor">
    <cofactor evidence="6">
        <name>Mg(2+)</name>
        <dbReference type="ChEBI" id="CHEBI:18420"/>
    </cofactor>
    <text evidence="6">Binds 1 Mg(2+) ion per trimer.</text>
</comment>
<dbReference type="SUPFAM" id="SSF46973">
    <property type="entry name" value="Enzyme IIa from lactose specific PTS, IIa-lac"/>
    <property type="match status" value="1"/>
</dbReference>
<dbReference type="PIRSF" id="PIRSF000699">
    <property type="entry name" value="PTS_IILac_III"/>
    <property type="match status" value="1"/>
</dbReference>
<dbReference type="PANTHER" id="PTHR34382:SF7">
    <property type="entry name" value="PTS SYSTEM N,N'-DIACETYLCHITOBIOSE-SPECIFIC EIIA COMPONENT"/>
    <property type="match status" value="1"/>
</dbReference>
<dbReference type="GO" id="GO:0016740">
    <property type="term" value="F:transferase activity"/>
    <property type="evidence" value="ECO:0007669"/>
    <property type="project" value="UniProtKB-KW"/>
</dbReference>
<dbReference type="EMBL" id="JYGN01000007">
    <property type="protein sequence ID" value="KJQ63119.1"/>
    <property type="molecule type" value="Genomic_DNA"/>
</dbReference>
<dbReference type="Pfam" id="PF02255">
    <property type="entry name" value="PTS_IIA"/>
    <property type="match status" value="1"/>
</dbReference>
<keyword evidence="4" id="KW-0598">Phosphotransferase system</keyword>
<keyword evidence="2" id="KW-0762">Sugar transport</keyword>
<dbReference type="EC" id="2.7.1.69" evidence="8"/>
<dbReference type="Gene3D" id="1.20.58.80">
    <property type="entry name" value="Phosphotransferase system, lactose/cellobiose-type IIA subunit"/>
    <property type="match status" value="1"/>
</dbReference>
<feature type="active site" description="Tele-phosphohistidine intermediate" evidence="5">
    <location>
        <position position="76"/>
    </location>
</feature>
<accession>A0AB34S6G2</accession>
<comment type="caution">
    <text evidence="8">The sequence shown here is derived from an EMBL/GenBank/DDBJ whole genome shotgun (WGS) entry which is preliminary data.</text>
</comment>
<dbReference type="Proteomes" id="UP000033375">
    <property type="component" value="Unassembled WGS sequence"/>
</dbReference>
<proteinExistence type="predicted"/>
<keyword evidence="6" id="KW-0460">Magnesium</keyword>
<dbReference type="RefSeq" id="WP_012130703.1">
    <property type="nucleotide sequence ID" value="NZ_CABEIB010000003.1"/>
</dbReference>
<dbReference type="GO" id="GO:0009401">
    <property type="term" value="P:phosphoenolpyruvate-dependent sugar phosphotransferase system"/>
    <property type="evidence" value="ECO:0007669"/>
    <property type="project" value="UniProtKB-KW"/>
</dbReference>
<dbReference type="PROSITE" id="PS51095">
    <property type="entry name" value="PTS_EIIA_TYPE_3"/>
    <property type="match status" value="1"/>
</dbReference>
<evidence type="ECO:0000256" key="4">
    <source>
        <dbReference type="ARBA" id="ARBA00022683"/>
    </source>
</evidence>
<keyword evidence="1" id="KW-0813">Transport</keyword>
<dbReference type="PANTHER" id="PTHR34382">
    <property type="entry name" value="PTS SYSTEM N,N'-DIACETYLCHITOBIOSE-SPECIFIC EIIA COMPONENT"/>
    <property type="match status" value="1"/>
</dbReference>
<feature type="modified residue" description="Phosphohistidine; by HPr" evidence="7">
    <location>
        <position position="76"/>
    </location>
</feature>
<evidence type="ECO:0000256" key="3">
    <source>
        <dbReference type="ARBA" id="ARBA00022679"/>
    </source>
</evidence>
<reference evidence="8 9" key="1">
    <citation type="submission" date="2015-02" db="EMBL/GenBank/DDBJ databases">
        <title>Evolution of amylase-binding proteins of oral streptococcal species.</title>
        <authorList>
            <person name="Haase E.M."/>
        </authorList>
    </citation>
    <scope>NUCLEOTIDE SEQUENCE [LARGE SCALE GENOMIC DNA]</scope>
    <source>
        <strain evidence="9">UB10712</strain>
    </source>
</reference>
<keyword evidence="3 8" id="KW-0808">Transferase</keyword>
<organism evidence="8 9">
    <name type="scientific">Streptococcus gordonii</name>
    <dbReference type="NCBI Taxonomy" id="1302"/>
    <lineage>
        <taxon>Bacteria</taxon>
        <taxon>Bacillati</taxon>
        <taxon>Bacillota</taxon>
        <taxon>Bacilli</taxon>
        <taxon>Lactobacillales</taxon>
        <taxon>Streptococcaceae</taxon>
        <taxon>Streptococcus</taxon>
    </lineage>
</organism>
<evidence type="ECO:0000256" key="6">
    <source>
        <dbReference type="PIRSR" id="PIRSR000699-2"/>
    </source>
</evidence>
<dbReference type="InterPro" id="IPR036542">
    <property type="entry name" value="PTS_IIA_lac/cel_sf"/>
</dbReference>
<dbReference type="AlphaFoldDB" id="A0AB34S6G2"/>
<dbReference type="GO" id="GO:0046872">
    <property type="term" value="F:metal ion binding"/>
    <property type="evidence" value="ECO:0007669"/>
    <property type="project" value="UniProtKB-KW"/>
</dbReference>
<dbReference type="CDD" id="cd00215">
    <property type="entry name" value="PTS_IIA_lac"/>
    <property type="match status" value="1"/>
</dbReference>
<evidence type="ECO:0000313" key="8">
    <source>
        <dbReference type="EMBL" id="KJQ63119.1"/>
    </source>
</evidence>
<keyword evidence="6" id="KW-0479">Metal-binding</keyword>
<gene>
    <name evidence="8" type="primary">ptcA</name>
    <name evidence="8" type="ORF">TZ88_01645</name>
</gene>
<evidence type="ECO:0000256" key="2">
    <source>
        <dbReference type="ARBA" id="ARBA00022597"/>
    </source>
</evidence>
<name>A0AB34S6G2_STRGN</name>
<evidence type="ECO:0000313" key="9">
    <source>
        <dbReference type="Proteomes" id="UP000033375"/>
    </source>
</evidence>
<dbReference type="InterPro" id="IPR003188">
    <property type="entry name" value="PTS_IIA_lac/cel"/>
</dbReference>
<evidence type="ECO:0000256" key="1">
    <source>
        <dbReference type="ARBA" id="ARBA00022448"/>
    </source>
</evidence>
<feature type="binding site" evidence="6">
    <location>
        <position position="79"/>
    </location>
    <ligand>
        <name>Mg(2+)</name>
        <dbReference type="ChEBI" id="CHEBI:18420"/>
        <note>ligand shared between all trimeric partners</note>
    </ligand>
</feature>
<sequence length="107" mass="12171">MNDIQMASFKIISAVGTAKSYYIEAIRFSENGEFEKAQENMEKGKESYKEGHEVHFKLIQEEAGGGNQDVTVLLVHAEDQLMSTETIQLLAEKMINANKRLYKLENK</sequence>
<protein>
    <submittedName>
        <fullName evidence="8">PTS system transporter subunit IIA</fullName>
        <ecNumber evidence="8">2.7.1.69</ecNumber>
    </submittedName>
</protein>
<evidence type="ECO:0000256" key="7">
    <source>
        <dbReference type="PROSITE-ProRule" id="PRU00418"/>
    </source>
</evidence>
<evidence type="ECO:0000256" key="5">
    <source>
        <dbReference type="PIRSR" id="PIRSR000699-1"/>
    </source>
</evidence>